<reference evidence="1" key="1">
    <citation type="submission" date="2023-03" db="EMBL/GenBank/DDBJ databases">
        <title>Massive genome expansion in bonnet fungi (Mycena s.s.) driven by repeated elements and novel gene families across ecological guilds.</title>
        <authorList>
            <consortium name="Lawrence Berkeley National Laboratory"/>
            <person name="Harder C.B."/>
            <person name="Miyauchi S."/>
            <person name="Viragh M."/>
            <person name="Kuo A."/>
            <person name="Thoen E."/>
            <person name="Andreopoulos B."/>
            <person name="Lu D."/>
            <person name="Skrede I."/>
            <person name="Drula E."/>
            <person name="Henrissat B."/>
            <person name="Morin E."/>
            <person name="Kohler A."/>
            <person name="Barry K."/>
            <person name="LaButti K."/>
            <person name="Morin E."/>
            <person name="Salamov A."/>
            <person name="Lipzen A."/>
            <person name="Mereny Z."/>
            <person name="Hegedus B."/>
            <person name="Baldrian P."/>
            <person name="Stursova M."/>
            <person name="Weitz H."/>
            <person name="Taylor A."/>
            <person name="Grigoriev I.V."/>
            <person name="Nagy L.G."/>
            <person name="Martin F."/>
            <person name="Kauserud H."/>
        </authorList>
    </citation>
    <scope>NUCLEOTIDE SEQUENCE</scope>
    <source>
        <strain evidence="1">CBHHK002</strain>
    </source>
</reference>
<gene>
    <name evidence="1" type="ORF">DFH08DRAFT_819706</name>
</gene>
<dbReference type="AlphaFoldDB" id="A0AAD6ZDW5"/>
<sequence>MHRPQASTSPTISIHDPGKFTPTWREVRFIPSCSIVIKDYVYIRSHSHPFVDVDEGNKLLWSTVIKGCMDSRRSRCLLPGSQTELAQVTVKGLHGLKLRIADFYSALETDPYYFEADQNPNDTEMEAVHLRMLANYCSWIRIAATSYFVNEDSAPTTACVIYTTTHQRKVLPILAPTGGAPGAQPVLKPGSGRFRLDAAVFPNLSEYLKDEARKLQEKNLQGFMEGLTFTGLSPLAIQELGIHWGHCAETLALLYMLDPEVSVQYFLNGMAADVRSIHKLNGRYNRIKFVQEMLKPACTNCQTVIHSINDEMQIIAKQRNQRTGIGGPFIYLDRGSKMIPGKRLPEVRRYIYGIVAKIAGGNSGMRVIIATA</sequence>
<organism evidence="1 2">
    <name type="scientific">Mycena albidolilacea</name>
    <dbReference type="NCBI Taxonomy" id="1033008"/>
    <lineage>
        <taxon>Eukaryota</taxon>
        <taxon>Fungi</taxon>
        <taxon>Dikarya</taxon>
        <taxon>Basidiomycota</taxon>
        <taxon>Agaricomycotina</taxon>
        <taxon>Agaricomycetes</taxon>
        <taxon>Agaricomycetidae</taxon>
        <taxon>Agaricales</taxon>
        <taxon>Marasmiineae</taxon>
        <taxon>Mycenaceae</taxon>
        <taxon>Mycena</taxon>
    </lineage>
</organism>
<evidence type="ECO:0000313" key="2">
    <source>
        <dbReference type="Proteomes" id="UP001218218"/>
    </source>
</evidence>
<proteinExistence type="predicted"/>
<keyword evidence="2" id="KW-1185">Reference proteome</keyword>
<name>A0AAD6ZDW5_9AGAR</name>
<protein>
    <submittedName>
        <fullName evidence="1">Uncharacterized protein</fullName>
    </submittedName>
</protein>
<evidence type="ECO:0000313" key="1">
    <source>
        <dbReference type="EMBL" id="KAJ7318815.1"/>
    </source>
</evidence>
<accession>A0AAD6ZDW5</accession>
<dbReference type="Proteomes" id="UP001218218">
    <property type="component" value="Unassembled WGS sequence"/>
</dbReference>
<comment type="caution">
    <text evidence="1">The sequence shown here is derived from an EMBL/GenBank/DDBJ whole genome shotgun (WGS) entry which is preliminary data.</text>
</comment>
<dbReference type="EMBL" id="JARIHO010000056">
    <property type="protein sequence ID" value="KAJ7318815.1"/>
    <property type="molecule type" value="Genomic_DNA"/>
</dbReference>